<sequence length="295" mass="30340">MVEVRRRKRGSTRSLKLALSMFAVAVVLVIYEYSQTAMVMRNNASGGREVNMGVMGGAGMEDGGYGGGINGISGGPGAGAAGGSVDGGVGGEAVSLDSVIGLFGRGVGMGGGVGGGVGGGAGGGGETKEGVRREETQEHKEEAKEHKGVGGDEKSPRGSVTNANKIKAVVNSVNPENEGRLMANRAQTFTPGRYQGPPKALFDVPCPGKTDGNPVCACQIKCDNSKCARSEQVCSNLGGCAFIDFNEGRTWATLKRGPSDQEMDIFDWEGNDYTMGVVEEKFGSLKGGDGKSESK</sequence>
<evidence type="ECO:0000256" key="2">
    <source>
        <dbReference type="SAM" id="Phobius"/>
    </source>
</evidence>
<evidence type="ECO:0000313" key="4">
    <source>
        <dbReference type="Proteomes" id="UP001165082"/>
    </source>
</evidence>
<feature type="transmembrane region" description="Helical" evidence="2">
    <location>
        <begin position="15"/>
        <end position="33"/>
    </location>
</feature>
<dbReference type="Proteomes" id="UP001165082">
    <property type="component" value="Unassembled WGS sequence"/>
</dbReference>
<accession>A0A9W6ZLB7</accession>
<feature type="region of interest" description="Disordered" evidence="1">
    <location>
        <begin position="115"/>
        <end position="161"/>
    </location>
</feature>
<keyword evidence="2" id="KW-0472">Membrane</keyword>
<dbReference type="EMBL" id="BRXZ01000735">
    <property type="protein sequence ID" value="GMH52335.1"/>
    <property type="molecule type" value="Genomic_DNA"/>
</dbReference>
<feature type="compositionally biased region" description="Gly residues" evidence="1">
    <location>
        <begin position="115"/>
        <end position="125"/>
    </location>
</feature>
<keyword evidence="2" id="KW-1133">Transmembrane helix</keyword>
<proteinExistence type="predicted"/>
<evidence type="ECO:0000313" key="3">
    <source>
        <dbReference type="EMBL" id="GMH52335.1"/>
    </source>
</evidence>
<reference evidence="3" key="1">
    <citation type="submission" date="2022-07" db="EMBL/GenBank/DDBJ databases">
        <title>Genome analysis of Parmales, a sister group of diatoms, reveals the evolutionary specialization of diatoms from phago-mixotrophs to photoautotrophs.</title>
        <authorList>
            <person name="Ban H."/>
            <person name="Sato S."/>
            <person name="Yoshikawa S."/>
            <person name="Kazumasa Y."/>
            <person name="Nakamura Y."/>
            <person name="Ichinomiya M."/>
            <person name="Saitoh K."/>
            <person name="Sato N."/>
            <person name="Blanc-Mathieu R."/>
            <person name="Endo H."/>
            <person name="Kuwata A."/>
            <person name="Ogata H."/>
        </authorList>
    </citation>
    <scope>NUCLEOTIDE SEQUENCE</scope>
</reference>
<dbReference type="AlphaFoldDB" id="A0A9W6ZLB7"/>
<comment type="caution">
    <text evidence="3">The sequence shown here is derived from an EMBL/GenBank/DDBJ whole genome shotgun (WGS) entry which is preliminary data.</text>
</comment>
<name>A0A9W6ZLB7_9STRA</name>
<keyword evidence="4" id="KW-1185">Reference proteome</keyword>
<gene>
    <name evidence="3" type="ORF">TrRE_jg6399</name>
</gene>
<keyword evidence="2" id="KW-0812">Transmembrane</keyword>
<feature type="compositionally biased region" description="Basic and acidic residues" evidence="1">
    <location>
        <begin position="126"/>
        <end position="156"/>
    </location>
</feature>
<protein>
    <submittedName>
        <fullName evidence="3">Uncharacterized protein</fullName>
    </submittedName>
</protein>
<evidence type="ECO:0000256" key="1">
    <source>
        <dbReference type="SAM" id="MobiDB-lite"/>
    </source>
</evidence>
<feature type="non-terminal residue" evidence="3">
    <location>
        <position position="1"/>
    </location>
</feature>
<organism evidence="3 4">
    <name type="scientific">Triparma retinervis</name>
    <dbReference type="NCBI Taxonomy" id="2557542"/>
    <lineage>
        <taxon>Eukaryota</taxon>
        <taxon>Sar</taxon>
        <taxon>Stramenopiles</taxon>
        <taxon>Ochrophyta</taxon>
        <taxon>Bolidophyceae</taxon>
        <taxon>Parmales</taxon>
        <taxon>Triparmaceae</taxon>
        <taxon>Triparma</taxon>
    </lineage>
</organism>